<dbReference type="SUPFAM" id="SSF48371">
    <property type="entry name" value="ARM repeat"/>
    <property type="match status" value="1"/>
</dbReference>
<evidence type="ECO:0000313" key="2">
    <source>
        <dbReference type="EMBL" id="ETO35595.1"/>
    </source>
</evidence>
<feature type="region of interest" description="Disordered" evidence="1">
    <location>
        <begin position="489"/>
        <end position="519"/>
    </location>
</feature>
<organism evidence="2 3">
    <name type="scientific">Reticulomyxa filosa</name>
    <dbReference type="NCBI Taxonomy" id="46433"/>
    <lineage>
        <taxon>Eukaryota</taxon>
        <taxon>Sar</taxon>
        <taxon>Rhizaria</taxon>
        <taxon>Retaria</taxon>
        <taxon>Foraminifera</taxon>
        <taxon>Monothalamids</taxon>
        <taxon>Reticulomyxidae</taxon>
        <taxon>Reticulomyxa</taxon>
    </lineage>
</organism>
<dbReference type="AlphaFoldDB" id="X6PAN2"/>
<dbReference type="EMBL" id="ASPP01001489">
    <property type="protein sequence ID" value="ETO35595.1"/>
    <property type="molecule type" value="Genomic_DNA"/>
</dbReference>
<dbReference type="Proteomes" id="UP000023152">
    <property type="component" value="Unassembled WGS sequence"/>
</dbReference>
<name>X6PAN2_RETFI</name>
<evidence type="ECO:0000256" key="1">
    <source>
        <dbReference type="SAM" id="MobiDB-lite"/>
    </source>
</evidence>
<accession>X6PAN2</accession>
<comment type="caution">
    <text evidence="2">The sequence shown here is derived from an EMBL/GenBank/DDBJ whole genome shotgun (WGS) entry which is preliminary data.</text>
</comment>
<evidence type="ECO:0000313" key="3">
    <source>
        <dbReference type="Proteomes" id="UP000023152"/>
    </source>
</evidence>
<reference evidence="2 3" key="1">
    <citation type="journal article" date="2013" name="Curr. Biol.">
        <title>The Genome of the Foraminiferan Reticulomyxa filosa.</title>
        <authorList>
            <person name="Glockner G."/>
            <person name="Hulsmann N."/>
            <person name="Schleicher M."/>
            <person name="Noegel A.A."/>
            <person name="Eichinger L."/>
            <person name="Gallinger C."/>
            <person name="Pawlowski J."/>
            <person name="Sierra R."/>
            <person name="Euteneuer U."/>
            <person name="Pillet L."/>
            <person name="Moustafa A."/>
            <person name="Platzer M."/>
            <person name="Groth M."/>
            <person name="Szafranski K."/>
            <person name="Schliwa M."/>
        </authorList>
    </citation>
    <scope>NUCLEOTIDE SEQUENCE [LARGE SCALE GENOMIC DNA]</scope>
</reference>
<proteinExistence type="predicted"/>
<sequence length="625" mass="72321">MIINTIIKDINRHELFNLLCGSLILKRTKESNLITNVTFFCQLITHDRFLQLEQPHNSISVIPQLCSIFEEVSELESQEVVITLVTIISHLSKHIQHVQDKQKTKVMLETVFQLFKKGLQHSSGDVQFHTVKMTIKLEENTLSLLTDTVDTFVKDIVLTIFELTKQTQWHNLKTLCWNRIYMWYANSIKDSTFCQAILCATLNQCEGLALSHFWKDRVYAGIVLMQMMANMQRDGQSQSIQYDKGMETLKKLLQDFDPRVYNLLQGKWKLFGTDRLLKDQQVTLECANFQLQVQGSKLFWGIANKQDNGLFKIPEKLRNVDLKKYWEESFDEWKEEECVIRDENQVAEEPVLLQSSPPNQSPPKDLNRVDLDSNRDGYSEKLKQVMDMDDIEELVDDVDDILENDSNSECLLTTQEDKNAEQISLAEDADPTLDQQHFAASSAVNLFHFFFTEPFTKKQSYDNLARLNEVFVDPEDSHEKYEILCEKDNEYSSPSGSGSPLPQGANLSPDKRTKFASENPKNGICEWETKVQQKKRIIRHLPDTYEADGPLNEKEKVRSFFFLAQNSAKLFDGRKETSAMMPLLMKTKYSPLWKILCEQPTTETNSVLKQVLVQVEILKIWQVIV</sequence>
<dbReference type="InterPro" id="IPR016024">
    <property type="entry name" value="ARM-type_fold"/>
</dbReference>
<protein>
    <submittedName>
        <fullName evidence="2">Uncharacterized protein</fullName>
    </submittedName>
</protein>
<feature type="region of interest" description="Disordered" evidence="1">
    <location>
        <begin position="349"/>
        <end position="373"/>
    </location>
</feature>
<keyword evidence="3" id="KW-1185">Reference proteome</keyword>
<gene>
    <name evidence="2" type="ORF">RFI_01466</name>
</gene>